<accession>A0ACA9KEV8</accession>
<reference evidence="1" key="1">
    <citation type="submission" date="2021-06" db="EMBL/GenBank/DDBJ databases">
        <authorList>
            <person name="Kallberg Y."/>
            <person name="Tangrot J."/>
            <person name="Rosling A."/>
        </authorList>
    </citation>
    <scope>NUCLEOTIDE SEQUENCE</scope>
    <source>
        <strain evidence="1">MA461A</strain>
    </source>
</reference>
<evidence type="ECO:0000313" key="1">
    <source>
        <dbReference type="EMBL" id="CAG8469615.1"/>
    </source>
</evidence>
<comment type="caution">
    <text evidence="1">The sequence shown here is derived from an EMBL/GenBank/DDBJ whole genome shotgun (WGS) entry which is preliminary data.</text>
</comment>
<gene>
    <name evidence="1" type="ORF">RPERSI_LOCUS518</name>
</gene>
<evidence type="ECO:0000313" key="2">
    <source>
        <dbReference type="Proteomes" id="UP000789920"/>
    </source>
</evidence>
<dbReference type="Proteomes" id="UP000789920">
    <property type="component" value="Unassembled WGS sequence"/>
</dbReference>
<organism evidence="1 2">
    <name type="scientific">Racocetra persica</name>
    <dbReference type="NCBI Taxonomy" id="160502"/>
    <lineage>
        <taxon>Eukaryota</taxon>
        <taxon>Fungi</taxon>
        <taxon>Fungi incertae sedis</taxon>
        <taxon>Mucoromycota</taxon>
        <taxon>Glomeromycotina</taxon>
        <taxon>Glomeromycetes</taxon>
        <taxon>Diversisporales</taxon>
        <taxon>Gigasporaceae</taxon>
        <taxon>Racocetra</taxon>
    </lineage>
</organism>
<sequence length="220" mass="25943">MEKTINSALVETKKCTRCNCDRPLLDFLGDKDVYSGCKTCRNSKSQAKKRKRQEIDNCMMEKENVVDLLNITDHIYNSLLSNKDVDDDFEGQTRFQLEFNINSESIDETLVDTEQDKNLSIANLVINEISNGDGYSYVHQSTYNSKKQDFVKYTYWCNARNELHKHYKKVSDKSRQRSTEAYIERYNYYINTYSRQNVPDIYQLIKDQHIKGYETLTIKQ</sequence>
<name>A0ACA9KEV8_9GLOM</name>
<proteinExistence type="predicted"/>
<protein>
    <submittedName>
        <fullName evidence="1">21656_t:CDS:1</fullName>
    </submittedName>
</protein>
<keyword evidence="2" id="KW-1185">Reference proteome</keyword>
<feature type="non-terminal residue" evidence="1">
    <location>
        <position position="220"/>
    </location>
</feature>
<dbReference type="EMBL" id="CAJVQC010000406">
    <property type="protein sequence ID" value="CAG8469615.1"/>
    <property type="molecule type" value="Genomic_DNA"/>
</dbReference>